<dbReference type="EMBL" id="CAWUOM010000051">
    <property type="protein sequence ID" value="CAK7268823.1"/>
    <property type="molecule type" value="Genomic_DNA"/>
</dbReference>
<evidence type="ECO:0000313" key="2">
    <source>
        <dbReference type="EMBL" id="CAK7268823.1"/>
    </source>
</evidence>
<feature type="compositionally biased region" description="Basic and acidic residues" evidence="1">
    <location>
        <begin position="500"/>
        <end position="515"/>
    </location>
</feature>
<dbReference type="InterPro" id="IPR036703">
    <property type="entry name" value="MOB_kinase_act_sf"/>
</dbReference>
<feature type="region of interest" description="Disordered" evidence="1">
    <location>
        <begin position="461"/>
        <end position="647"/>
    </location>
</feature>
<dbReference type="Pfam" id="PF03637">
    <property type="entry name" value="Mob1_phocein"/>
    <property type="match status" value="1"/>
</dbReference>
<feature type="compositionally biased region" description="Basic and acidic residues" evidence="1">
    <location>
        <begin position="614"/>
        <end position="626"/>
    </location>
</feature>
<gene>
    <name evidence="2" type="ORF">SEPCBS57363_003289</name>
</gene>
<keyword evidence="3" id="KW-1185">Reference proteome</keyword>
<name>A0ABP0DKM5_9PEZI</name>
<dbReference type="Gene3D" id="1.20.140.30">
    <property type="entry name" value="MOB kinase activator"/>
    <property type="match status" value="1"/>
</dbReference>
<sequence>MAIPPNSPRLPSPPPAAEIQIGPKSPAASDAELAQQQMEQQMEQSIFDANAKRRIRPGTRAADFAAGPPLVPLNELDSAFQFQEHLAALHYHHTGNNTVPINRDTALLLAQAPPGADRTMWLYELCRFLIAKCNSLIVGFLFDTPACSAITCPEMRASEWQFLCAVHEQPRSCCAIDYCCHTLDWAANVVTNPKIFPSRFAFSDPHDKNTAVKNLINVFRRLHRIFAHAWFQHRGVFWSVEAQTGLYVFFKTVCDMYDLLPAENYKLPPEAEGLNTSAPPVSGAGARSDTEAPGETAVPGLIPVSFITDKNGLGFNPSSAASVGDWSAQHPGSGHRANGFGSASGTGLAAELLGSDVQHLHSIGRTNTRRHVRSSPSTGSAVTTVIEQDEDLSSSMPQSIAPVRPISILQNSHAALSRPHTPPVVTETEILEDENEADAPASSRSGSHISIASDMVADNAQHNRTPSVSGDQGPAELRETKDESHSGTISTEASESSSEEPEKTSVEVTEGKQAEEEPAEPVTIIVAGDKLAQATRHAATASDTQKELAEDETSSDSDDSDGLEVENTPLPREDADDNLISGPDSTPSTEPFEETEDSEAATTESADEDNAATEEAHPEEAAKEETVSETETNDAQVAEIGEPELGG</sequence>
<protein>
    <recommendedName>
        <fullName evidence="4">Mob1 family protein</fullName>
    </recommendedName>
</protein>
<dbReference type="InterPro" id="IPR005301">
    <property type="entry name" value="MOB_kinase_act_fam"/>
</dbReference>
<evidence type="ECO:0008006" key="4">
    <source>
        <dbReference type="Google" id="ProtNLM"/>
    </source>
</evidence>
<comment type="caution">
    <text evidence="2">The sequence shown here is derived from an EMBL/GenBank/DDBJ whole genome shotgun (WGS) entry which is preliminary data.</text>
</comment>
<accession>A0ABP0DKM5</accession>
<feature type="compositionally biased region" description="Basic and acidic residues" evidence="1">
    <location>
        <begin position="476"/>
        <end position="485"/>
    </location>
</feature>
<dbReference type="SUPFAM" id="SSF101152">
    <property type="entry name" value="Mob1/phocein"/>
    <property type="match status" value="1"/>
</dbReference>
<feature type="compositionally biased region" description="Acidic residues" evidence="1">
    <location>
        <begin position="591"/>
        <end position="612"/>
    </location>
</feature>
<feature type="compositionally biased region" description="Pro residues" evidence="1">
    <location>
        <begin position="1"/>
        <end position="16"/>
    </location>
</feature>
<reference evidence="2 3" key="1">
    <citation type="submission" date="2024-01" db="EMBL/GenBank/DDBJ databases">
        <authorList>
            <person name="Allen C."/>
            <person name="Tagirdzhanova G."/>
        </authorList>
    </citation>
    <scope>NUCLEOTIDE SEQUENCE [LARGE SCALE GENOMIC DNA]</scope>
    <source>
        <strain evidence="2 3">CBS 573.63</strain>
    </source>
</reference>
<dbReference type="PANTHER" id="PTHR22599">
    <property type="entry name" value="MPS ONE BINDER KINASE ACTIVATOR-LIKE MOB"/>
    <property type="match status" value="1"/>
</dbReference>
<feature type="compositionally biased region" description="Polar residues" evidence="1">
    <location>
        <begin position="461"/>
        <end position="470"/>
    </location>
</feature>
<evidence type="ECO:0000256" key="1">
    <source>
        <dbReference type="SAM" id="MobiDB-lite"/>
    </source>
</evidence>
<dbReference type="Proteomes" id="UP001642501">
    <property type="component" value="Unassembled WGS sequence"/>
</dbReference>
<dbReference type="SMART" id="SM01388">
    <property type="entry name" value="Mob1_phocein"/>
    <property type="match status" value="1"/>
</dbReference>
<feature type="region of interest" description="Disordered" evidence="1">
    <location>
        <begin position="1"/>
        <end position="42"/>
    </location>
</feature>
<feature type="compositionally biased region" description="Acidic residues" evidence="1">
    <location>
        <begin position="549"/>
        <end position="564"/>
    </location>
</feature>
<organism evidence="2 3">
    <name type="scientific">Sporothrix epigloea</name>
    <dbReference type="NCBI Taxonomy" id="1892477"/>
    <lineage>
        <taxon>Eukaryota</taxon>
        <taxon>Fungi</taxon>
        <taxon>Dikarya</taxon>
        <taxon>Ascomycota</taxon>
        <taxon>Pezizomycotina</taxon>
        <taxon>Sordariomycetes</taxon>
        <taxon>Sordariomycetidae</taxon>
        <taxon>Ophiostomatales</taxon>
        <taxon>Ophiostomataceae</taxon>
        <taxon>Sporothrix</taxon>
    </lineage>
</organism>
<feature type="compositionally biased region" description="Low complexity" evidence="1">
    <location>
        <begin position="486"/>
        <end position="496"/>
    </location>
</feature>
<evidence type="ECO:0000313" key="3">
    <source>
        <dbReference type="Proteomes" id="UP001642501"/>
    </source>
</evidence>
<feature type="region of interest" description="Disordered" evidence="1">
    <location>
        <begin position="271"/>
        <end position="295"/>
    </location>
</feature>
<proteinExistence type="predicted"/>